<organism evidence="2 3">
    <name type="scientific">Rhizophagus irregularis</name>
    <dbReference type="NCBI Taxonomy" id="588596"/>
    <lineage>
        <taxon>Eukaryota</taxon>
        <taxon>Fungi</taxon>
        <taxon>Fungi incertae sedis</taxon>
        <taxon>Mucoromycota</taxon>
        <taxon>Glomeromycotina</taxon>
        <taxon>Glomeromycetes</taxon>
        <taxon>Glomerales</taxon>
        <taxon>Glomeraceae</taxon>
        <taxon>Rhizophagus</taxon>
    </lineage>
</organism>
<gene>
    <name evidence="2" type="ORF">CHRIB12_LOCUS23611</name>
</gene>
<evidence type="ECO:0000313" key="3">
    <source>
        <dbReference type="Proteomes" id="UP000684084"/>
    </source>
</evidence>
<name>A0A2I1ELH5_9GLOM</name>
<protein>
    <submittedName>
        <fullName evidence="2">Uncharacterized protein</fullName>
    </submittedName>
</protein>
<dbReference type="Proteomes" id="UP000684084">
    <property type="component" value="Unassembled WGS sequence"/>
</dbReference>
<dbReference type="EMBL" id="CAGKOT010000094">
    <property type="protein sequence ID" value="CAB5394968.1"/>
    <property type="molecule type" value="Genomic_DNA"/>
</dbReference>
<feature type="compositionally biased region" description="Polar residues" evidence="1">
    <location>
        <begin position="216"/>
        <end position="233"/>
    </location>
</feature>
<comment type="caution">
    <text evidence="2">The sequence shown here is derived from an EMBL/GenBank/DDBJ whole genome shotgun (WGS) entry which is preliminary data.</text>
</comment>
<dbReference type="VEuPathDB" id="FungiDB:RhiirA1_471218"/>
<feature type="compositionally biased region" description="Low complexity" evidence="1">
    <location>
        <begin position="294"/>
        <end position="304"/>
    </location>
</feature>
<feature type="compositionally biased region" description="Basic residues" evidence="1">
    <location>
        <begin position="200"/>
        <end position="213"/>
    </location>
</feature>
<dbReference type="VEuPathDB" id="FungiDB:RhiirFUN_011730"/>
<feature type="region of interest" description="Disordered" evidence="1">
    <location>
        <begin position="191"/>
        <end position="310"/>
    </location>
</feature>
<evidence type="ECO:0000313" key="2">
    <source>
        <dbReference type="EMBL" id="CAB5394968.1"/>
    </source>
</evidence>
<reference evidence="2" key="1">
    <citation type="submission" date="2020-05" db="EMBL/GenBank/DDBJ databases">
        <authorList>
            <person name="Rincon C."/>
            <person name="Sanders R I."/>
            <person name="Robbins C."/>
            <person name="Chaturvedi A."/>
        </authorList>
    </citation>
    <scope>NUCLEOTIDE SEQUENCE</scope>
    <source>
        <strain evidence="2">CHB12</strain>
    </source>
</reference>
<dbReference type="VEuPathDB" id="FungiDB:FUN_004235"/>
<dbReference type="AlphaFoldDB" id="A0A2I1ELH5"/>
<accession>A0A2I1ELH5</accession>
<dbReference type="OrthoDB" id="2432655at2759"/>
<evidence type="ECO:0000256" key="1">
    <source>
        <dbReference type="SAM" id="MobiDB-lite"/>
    </source>
</evidence>
<sequence>MSQSTNHAIDISELSYEERKQLFLVLLEDISLINVLSSEKRHKLYTELITIEPSLAGSSLDARSAVNGTTNEQFPKGTVMNPIKIQEYREYKQIQKQNKKEFQWHEFLKLDKQQYLNFRNDLRNRAASRLTRGEPMSHQQKGIVEEIIKDFKEANPTFPVSEANFIFREWLALYCNSTVDQAKKKKIADAKEHGLPLPQPKKKNIKPPNNKKRNMSDSITGSLQASGSTSTIILPTPISKANALGTEDPPSPTPGEVNTSETEDNALHITPVMDKIAETSNKKRKRKSSQTPVKTPKTSRITRSSSKKTD</sequence>
<proteinExistence type="predicted"/>